<evidence type="ECO:0008006" key="7">
    <source>
        <dbReference type="Google" id="ProtNLM"/>
    </source>
</evidence>
<proteinExistence type="inferred from homology"/>
<keyword evidence="3 4" id="KW-0349">Heme</keyword>
<dbReference type="InterPro" id="IPR017972">
    <property type="entry name" value="Cyt_P450_CS"/>
</dbReference>
<protein>
    <recommendedName>
        <fullName evidence="7">Cytochrome P450</fullName>
    </recommendedName>
</protein>
<dbReference type="InterPro" id="IPR050121">
    <property type="entry name" value="Cytochrome_P450_monoxygenase"/>
</dbReference>
<keyword evidence="3 4" id="KW-0479">Metal-binding</keyword>
<dbReference type="PRINTS" id="PR00385">
    <property type="entry name" value="P450"/>
</dbReference>
<evidence type="ECO:0000256" key="4">
    <source>
        <dbReference type="RuleBase" id="RU000461"/>
    </source>
</evidence>
<comment type="similarity">
    <text evidence="2 4">Belongs to the cytochrome P450 family.</text>
</comment>
<evidence type="ECO:0000313" key="6">
    <source>
        <dbReference type="Proteomes" id="UP000183180"/>
    </source>
</evidence>
<accession>A0A1H2ISF7</accession>
<dbReference type="Pfam" id="PF00067">
    <property type="entry name" value="p450"/>
    <property type="match status" value="1"/>
</dbReference>
<dbReference type="GO" id="GO:0004497">
    <property type="term" value="F:monooxygenase activity"/>
    <property type="evidence" value="ECO:0007669"/>
    <property type="project" value="UniProtKB-KW"/>
</dbReference>
<dbReference type="GO" id="GO:0005506">
    <property type="term" value="F:iron ion binding"/>
    <property type="evidence" value="ECO:0007669"/>
    <property type="project" value="InterPro"/>
</dbReference>
<keyword evidence="4" id="KW-0560">Oxidoreductase</keyword>
<reference evidence="5 6" key="1">
    <citation type="submission" date="2016-10" db="EMBL/GenBank/DDBJ databases">
        <authorList>
            <person name="de Groot N.N."/>
        </authorList>
    </citation>
    <scope>NUCLEOTIDE SEQUENCE [LARGE SCALE GENOMIC DNA]</scope>
    <source>
        <strain evidence="5 6">DSM 44215</strain>
    </source>
</reference>
<dbReference type="STRING" id="158898.SAMN04488548_1341395"/>
<feature type="binding site" description="axial binding residue" evidence="3">
    <location>
        <position position="377"/>
    </location>
    <ligand>
        <name>heme</name>
        <dbReference type="ChEBI" id="CHEBI:30413"/>
    </ligand>
    <ligandPart>
        <name>Fe</name>
        <dbReference type="ChEBI" id="CHEBI:18248"/>
    </ligandPart>
</feature>
<dbReference type="InterPro" id="IPR036396">
    <property type="entry name" value="Cyt_P450_sf"/>
</dbReference>
<evidence type="ECO:0000313" key="5">
    <source>
        <dbReference type="EMBL" id="SDU46905.1"/>
    </source>
</evidence>
<comment type="cofactor">
    <cofactor evidence="1 3">
        <name>heme</name>
        <dbReference type="ChEBI" id="CHEBI:30413"/>
    </cofactor>
</comment>
<dbReference type="Gene3D" id="1.10.630.10">
    <property type="entry name" value="Cytochrome P450"/>
    <property type="match status" value="1"/>
</dbReference>
<keyword evidence="3 4" id="KW-0408">Iron</keyword>
<dbReference type="GO" id="GO:0016705">
    <property type="term" value="F:oxidoreductase activity, acting on paired donors, with incorporation or reduction of molecular oxygen"/>
    <property type="evidence" value="ECO:0007669"/>
    <property type="project" value="InterPro"/>
</dbReference>
<dbReference type="PANTHER" id="PTHR24305">
    <property type="entry name" value="CYTOCHROME P450"/>
    <property type="match status" value="1"/>
</dbReference>
<sequence length="431" mass="48184">MSDTVILPPATRLPSAVQGVAAVTSRRHFFGHLHKRHGSAFTVHLPVFGPAVVISDATLARELFTAGDKVINVQPNLGRILGTRSIFSLEGRQHRARRKLLTPPLHGKRMKTYEQIVEEEVRAESATWPVGTEFASMEPMMRITLNVILRAVFGAQGRDLENLRRMIPPMVVTGSRAATFPNLPRPLRAVDPNQRYARMHAEYKTYIGDLITKSRNDPRLEERDDILALMLRSTYEDGTGMDDEEIGDELLTMLAAGHETTGTTLAWAFERLRRHPGVLAELAAEVDAGGTEYRHATILETQRSRPVIDFAARHVVADHLELGPWRIPRGHNVMVSIALLHDDSREFADPERFDPTRFLGTTPPPAWLPFGGGTRRCIGAAFATMEMDVVLRTVLSDFELLPTDDRAERWFSRGVAYAPSRGGRIALERRA</sequence>
<dbReference type="PROSITE" id="PS00086">
    <property type="entry name" value="CYTOCHROME_P450"/>
    <property type="match status" value="1"/>
</dbReference>
<dbReference type="PANTHER" id="PTHR24305:SF166">
    <property type="entry name" value="CYTOCHROME P450 12A4, MITOCHONDRIAL-RELATED"/>
    <property type="match status" value="1"/>
</dbReference>
<dbReference type="SUPFAM" id="SSF48264">
    <property type="entry name" value="Cytochrome P450"/>
    <property type="match status" value="1"/>
</dbReference>
<dbReference type="InterPro" id="IPR002401">
    <property type="entry name" value="Cyt_P450_E_grp-I"/>
</dbReference>
<dbReference type="GO" id="GO:0020037">
    <property type="term" value="F:heme binding"/>
    <property type="evidence" value="ECO:0007669"/>
    <property type="project" value="InterPro"/>
</dbReference>
<evidence type="ECO:0000256" key="2">
    <source>
        <dbReference type="ARBA" id="ARBA00010617"/>
    </source>
</evidence>
<dbReference type="CDD" id="cd11053">
    <property type="entry name" value="CYP110-like"/>
    <property type="match status" value="1"/>
</dbReference>
<gene>
    <name evidence="5" type="ORF">SAMN04488548_1341395</name>
</gene>
<organism evidence="5 6">
    <name type="scientific">Gordonia westfalica</name>
    <dbReference type="NCBI Taxonomy" id="158898"/>
    <lineage>
        <taxon>Bacteria</taxon>
        <taxon>Bacillati</taxon>
        <taxon>Actinomycetota</taxon>
        <taxon>Actinomycetes</taxon>
        <taxon>Mycobacteriales</taxon>
        <taxon>Gordoniaceae</taxon>
        <taxon>Gordonia</taxon>
    </lineage>
</organism>
<dbReference type="Proteomes" id="UP000183180">
    <property type="component" value="Unassembled WGS sequence"/>
</dbReference>
<name>A0A1H2ISF7_9ACTN</name>
<evidence type="ECO:0000256" key="1">
    <source>
        <dbReference type="ARBA" id="ARBA00001971"/>
    </source>
</evidence>
<dbReference type="InterPro" id="IPR001128">
    <property type="entry name" value="Cyt_P450"/>
</dbReference>
<dbReference type="AlphaFoldDB" id="A0A1H2ISF7"/>
<evidence type="ECO:0000256" key="3">
    <source>
        <dbReference type="PIRSR" id="PIRSR602401-1"/>
    </source>
</evidence>
<dbReference type="PRINTS" id="PR00463">
    <property type="entry name" value="EP450I"/>
</dbReference>
<keyword evidence="4" id="KW-0503">Monooxygenase</keyword>
<dbReference type="EMBL" id="FNLM01000034">
    <property type="protein sequence ID" value="SDU46905.1"/>
    <property type="molecule type" value="Genomic_DNA"/>
</dbReference>